<reference evidence="1" key="1">
    <citation type="submission" date="2019-02" db="EMBL/GenBank/DDBJ databases">
        <authorList>
            <person name="Gruber-Vodicka R. H."/>
            <person name="Seah K. B. B."/>
        </authorList>
    </citation>
    <scope>NUCLEOTIDE SEQUENCE</scope>
    <source>
        <strain evidence="1">BECK_BZ163</strain>
    </source>
</reference>
<dbReference type="EMBL" id="CAADEZ010000275">
    <property type="protein sequence ID" value="VFJ60961.1"/>
    <property type="molecule type" value="Genomic_DNA"/>
</dbReference>
<dbReference type="AlphaFoldDB" id="A0A450T332"/>
<protein>
    <submittedName>
        <fullName evidence="1">Uncharacterized protein</fullName>
    </submittedName>
</protein>
<gene>
    <name evidence="1" type="ORF">BECKFM1743A_GA0114220_102754</name>
</gene>
<organism evidence="1">
    <name type="scientific">Candidatus Kentrum sp. FM</name>
    <dbReference type="NCBI Taxonomy" id="2126340"/>
    <lineage>
        <taxon>Bacteria</taxon>
        <taxon>Pseudomonadati</taxon>
        <taxon>Pseudomonadota</taxon>
        <taxon>Gammaproteobacteria</taxon>
        <taxon>Candidatus Kentrum</taxon>
    </lineage>
</organism>
<accession>A0A450T332</accession>
<proteinExistence type="predicted"/>
<sequence>MGHNLTFAFTSSCEEIFYRGQAVPIAYSKAHATGNRGVQTAIMMRFQYLRNAKERDSAPTAAGLGISYNLISFDNKCDKRPF</sequence>
<evidence type="ECO:0000313" key="1">
    <source>
        <dbReference type="EMBL" id="VFJ60961.1"/>
    </source>
</evidence>
<name>A0A450T332_9GAMM</name>